<feature type="non-terminal residue" evidence="1">
    <location>
        <position position="1"/>
    </location>
</feature>
<dbReference type="GO" id="GO:0000107">
    <property type="term" value="F:imidazoleglycerol-phosphate synthase activity"/>
    <property type="evidence" value="ECO:0007669"/>
    <property type="project" value="TreeGrafter"/>
</dbReference>
<dbReference type="GO" id="GO:0000105">
    <property type="term" value="P:L-histidine biosynthetic process"/>
    <property type="evidence" value="ECO:0007669"/>
    <property type="project" value="InterPro"/>
</dbReference>
<dbReference type="EMBL" id="BART01004376">
    <property type="protein sequence ID" value="GAG70163.1"/>
    <property type="molecule type" value="Genomic_DNA"/>
</dbReference>
<dbReference type="InterPro" id="IPR006062">
    <property type="entry name" value="His_biosynth"/>
</dbReference>
<dbReference type="InterPro" id="IPR050064">
    <property type="entry name" value="IGPS_HisA/HisF"/>
</dbReference>
<reference evidence="1" key="1">
    <citation type="journal article" date="2014" name="Front. Microbiol.">
        <title>High frequency of phylogenetically diverse reductive dehalogenase-homologous genes in deep subseafloor sedimentary metagenomes.</title>
        <authorList>
            <person name="Kawai M."/>
            <person name="Futagami T."/>
            <person name="Toyoda A."/>
            <person name="Takaki Y."/>
            <person name="Nishi S."/>
            <person name="Hori S."/>
            <person name="Arai W."/>
            <person name="Tsubouchi T."/>
            <person name="Morono Y."/>
            <person name="Uchiyama I."/>
            <person name="Ito T."/>
            <person name="Fujiyama A."/>
            <person name="Inagaki F."/>
            <person name="Takami H."/>
        </authorList>
    </citation>
    <scope>NUCLEOTIDE SEQUENCE</scope>
    <source>
        <strain evidence="1">Expedition CK06-06</strain>
    </source>
</reference>
<dbReference type="Gene3D" id="3.20.20.70">
    <property type="entry name" value="Aldolase class I"/>
    <property type="match status" value="1"/>
</dbReference>
<proteinExistence type="predicted"/>
<dbReference type="AlphaFoldDB" id="X1ABU7"/>
<name>X1ABU7_9ZZZZ</name>
<gene>
    <name evidence="1" type="ORF">S01H4_11038</name>
</gene>
<dbReference type="InterPro" id="IPR011060">
    <property type="entry name" value="RibuloseP-bd_barrel"/>
</dbReference>
<protein>
    <recommendedName>
        <fullName evidence="2">Imidazole glycerol-phosphate synthase</fullName>
    </recommendedName>
</protein>
<dbReference type="SUPFAM" id="SSF51366">
    <property type="entry name" value="Ribulose-phoshate binding barrel"/>
    <property type="match status" value="1"/>
</dbReference>
<sequence length="147" mass="15972">AFRDPSLINRASKIFGSQCIVVAIDAKYKNKDFWEVCINGGRTPTGMNAVDWAKRAEELGAGEILLTSMDKDGTKDGYDIDLTGAVTSVVNIPVIASGGAGKLEHLRDVIKYAGADAVLVASIFHYRQYTIREAKEYLKSEGISVMI</sequence>
<evidence type="ECO:0008006" key="2">
    <source>
        <dbReference type="Google" id="ProtNLM"/>
    </source>
</evidence>
<dbReference type="Pfam" id="PF00977">
    <property type="entry name" value="His_biosynth"/>
    <property type="match status" value="1"/>
</dbReference>
<dbReference type="PANTHER" id="PTHR21235:SF2">
    <property type="entry name" value="IMIDAZOLE GLYCEROL PHOSPHATE SYNTHASE HISHF"/>
    <property type="match status" value="1"/>
</dbReference>
<organism evidence="1">
    <name type="scientific">marine sediment metagenome</name>
    <dbReference type="NCBI Taxonomy" id="412755"/>
    <lineage>
        <taxon>unclassified sequences</taxon>
        <taxon>metagenomes</taxon>
        <taxon>ecological metagenomes</taxon>
    </lineage>
</organism>
<dbReference type="InterPro" id="IPR013785">
    <property type="entry name" value="Aldolase_TIM"/>
</dbReference>
<comment type="caution">
    <text evidence="1">The sequence shown here is derived from an EMBL/GenBank/DDBJ whole genome shotgun (WGS) entry which is preliminary data.</text>
</comment>
<evidence type="ECO:0000313" key="1">
    <source>
        <dbReference type="EMBL" id="GAG70163.1"/>
    </source>
</evidence>
<dbReference type="PANTHER" id="PTHR21235">
    <property type="entry name" value="IMIDAZOLE GLYCEROL PHOSPHATE SYNTHASE SUBUNIT HISF/H IGP SYNTHASE SUBUNIT HISF/H"/>
    <property type="match status" value="1"/>
</dbReference>
<accession>X1ABU7</accession>